<gene>
    <name evidence="2" type="ORF">PX52LOC_00582</name>
</gene>
<evidence type="ECO:0000259" key="1">
    <source>
        <dbReference type="Pfam" id="PF18648"/>
    </source>
</evidence>
<evidence type="ECO:0000313" key="2">
    <source>
        <dbReference type="EMBL" id="QEL13724.1"/>
    </source>
</evidence>
<sequence length="119" mass="13021">MKLFRVMKVDPDGKPLVGTRGYMLGVRPQGHTGRPDVNAAVDSDLVKPGEGLSTSLLPEKLKIGKNEAMFAIETDALGPALEAAPDRSPHYLIQPRQDVTLAEFQQSLADTRDLWEPVQ</sequence>
<dbReference type="InterPro" id="IPR041018">
    <property type="entry name" value="ADPRTs_Tse2"/>
</dbReference>
<dbReference type="Pfam" id="PF18648">
    <property type="entry name" value="ADPRTs_Tse2"/>
    <property type="match status" value="1"/>
</dbReference>
<protein>
    <recommendedName>
        <fullName evidence="1">Tse2 ADP-ribosyltransferase toxin domain-containing protein</fullName>
    </recommendedName>
</protein>
<evidence type="ECO:0000313" key="3">
    <source>
        <dbReference type="Proteomes" id="UP000324974"/>
    </source>
</evidence>
<accession>A0A5C1A9D7</accession>
<keyword evidence="3" id="KW-1185">Reference proteome</keyword>
<name>A0A5C1A9D7_9BACT</name>
<dbReference type="KEGG" id="lrs:PX52LOC_00582"/>
<organism evidence="2 3">
    <name type="scientific">Limnoglobus roseus</name>
    <dbReference type="NCBI Taxonomy" id="2598579"/>
    <lineage>
        <taxon>Bacteria</taxon>
        <taxon>Pseudomonadati</taxon>
        <taxon>Planctomycetota</taxon>
        <taxon>Planctomycetia</taxon>
        <taxon>Gemmatales</taxon>
        <taxon>Gemmataceae</taxon>
        <taxon>Limnoglobus</taxon>
    </lineage>
</organism>
<dbReference type="EMBL" id="CP042425">
    <property type="protein sequence ID" value="QEL13724.1"/>
    <property type="molecule type" value="Genomic_DNA"/>
</dbReference>
<dbReference type="Proteomes" id="UP000324974">
    <property type="component" value="Chromosome"/>
</dbReference>
<dbReference type="AlphaFoldDB" id="A0A5C1A9D7"/>
<proteinExistence type="predicted"/>
<reference evidence="3" key="1">
    <citation type="submission" date="2019-08" db="EMBL/GenBank/DDBJ databases">
        <title>Limnoglobus roseus gen. nov., sp. nov., a novel freshwater planctomycete with a giant genome from the family Gemmataceae.</title>
        <authorList>
            <person name="Kulichevskaya I.S."/>
            <person name="Naumoff D.G."/>
            <person name="Miroshnikov K."/>
            <person name="Ivanova A."/>
            <person name="Philippov D.A."/>
            <person name="Hakobyan A."/>
            <person name="Rijpstra I.C."/>
            <person name="Sinninghe Damste J.S."/>
            <person name="Liesack W."/>
            <person name="Dedysh S.N."/>
        </authorList>
    </citation>
    <scope>NUCLEOTIDE SEQUENCE [LARGE SCALE GENOMIC DNA]</scope>
    <source>
        <strain evidence="3">PX52</strain>
    </source>
</reference>
<feature type="domain" description="Tse2 ADP-ribosyltransferase toxin" evidence="1">
    <location>
        <begin position="3"/>
        <end position="110"/>
    </location>
</feature>